<dbReference type="OrthoDB" id="3219396at2759"/>
<evidence type="ECO:0000313" key="2">
    <source>
        <dbReference type="EMBL" id="QIW98106.1"/>
    </source>
</evidence>
<proteinExistence type="predicted"/>
<dbReference type="SMART" id="SM00256">
    <property type="entry name" value="FBOX"/>
    <property type="match status" value="1"/>
</dbReference>
<dbReference type="Proteomes" id="UP000503462">
    <property type="component" value="Chromosome 2"/>
</dbReference>
<dbReference type="GO" id="GO:0000209">
    <property type="term" value="P:protein polyubiquitination"/>
    <property type="evidence" value="ECO:0007669"/>
    <property type="project" value="TreeGrafter"/>
</dbReference>
<dbReference type="Pfam" id="PF12937">
    <property type="entry name" value="F-box-like"/>
    <property type="match status" value="1"/>
</dbReference>
<dbReference type="PANTHER" id="PTHR13252">
    <property type="entry name" value="F-BOX ONLY PROTEIN 28"/>
    <property type="match status" value="1"/>
</dbReference>
<sequence length="604" mass="66367">MASPLSRLPEELLNQIIRYLNLDDIVRLQRVSRIFLKLGRDHTLWKVICFEDSSAEAARRLKELRDKGLHDANATTTRIDALHHLTQALDAYQQGDQNLQIPATQTANIRRNRALVNWEPGYPGEQIDYYDEYIQRHASVNVSWKHMPGSRGESDIRTAVGAAFFHPAGSSHNSVVSPLDDGSIVIHDPEADTDNILGHSGPGLLTPRVTSAEDIKQLMTSSSAVEVVSIESSTNRGFFAVGNILHEVDLAQLCLVSSKRFSLSAITALSACDAGQPLIVGTNDSIHLYDSRDCSFSQSNAHTRAELIAGPAPQAPGHVTLTQPGPTSISHDPFLNGSIWVAGRFTSMLQYSLRFFPRLQSTLHSGARMSCMVSSPYPYIPRHFNLVDDPSLLLSAHTARKTSSGWTALCAGVYKGKGSLELYSMSGGDSAHDGEKYLNRQTASSSKLLSVASHGGKIVCSDGNGSLRWMERNGYSLVRSFNINEQNATITNTETISTNIWSHSNEAHGEGDIVQKLLPYQVTSSTGHRAEKLLLWTADGRIGSLGFGPKHQTEEFHDAVEIQAENAYERARYDAERQFSMAMRRALVRNADEVRFMRGLGLGA</sequence>
<dbReference type="Gene3D" id="1.20.1280.50">
    <property type="match status" value="1"/>
</dbReference>
<dbReference type="InterPro" id="IPR039719">
    <property type="entry name" value="FBXO28"/>
</dbReference>
<dbReference type="PANTHER" id="PTHR13252:SF9">
    <property type="entry name" value="F-BOX ONLY PROTEIN 28"/>
    <property type="match status" value="1"/>
</dbReference>
<reference evidence="2 3" key="1">
    <citation type="journal article" date="2016" name="Sci. Rep.">
        <title>Peltaster fructicola genome reveals evolution from an invasive phytopathogen to an ectophytic parasite.</title>
        <authorList>
            <person name="Xu C."/>
            <person name="Chen H."/>
            <person name="Gleason M.L."/>
            <person name="Xu J.R."/>
            <person name="Liu H."/>
            <person name="Zhang R."/>
            <person name="Sun G."/>
        </authorList>
    </citation>
    <scope>NUCLEOTIDE SEQUENCE [LARGE SCALE GENOMIC DNA]</scope>
    <source>
        <strain evidence="2 3">LNHT1506</strain>
    </source>
</reference>
<dbReference type="SUPFAM" id="SSF81383">
    <property type="entry name" value="F-box domain"/>
    <property type="match status" value="1"/>
</dbReference>
<gene>
    <name evidence="2" type="ORF">AMS68_003624</name>
</gene>
<dbReference type="AlphaFoldDB" id="A0A6H0XTL4"/>
<organism evidence="2 3">
    <name type="scientific">Peltaster fructicola</name>
    <dbReference type="NCBI Taxonomy" id="286661"/>
    <lineage>
        <taxon>Eukaryota</taxon>
        <taxon>Fungi</taxon>
        <taxon>Dikarya</taxon>
        <taxon>Ascomycota</taxon>
        <taxon>Pezizomycotina</taxon>
        <taxon>Dothideomycetes</taxon>
        <taxon>Dothideomycetes incertae sedis</taxon>
        <taxon>Peltaster</taxon>
    </lineage>
</organism>
<dbReference type="SUPFAM" id="SSF50978">
    <property type="entry name" value="WD40 repeat-like"/>
    <property type="match status" value="1"/>
</dbReference>
<name>A0A6H0XTL4_9PEZI</name>
<protein>
    <recommendedName>
        <fullName evidence="1">F-box domain-containing protein</fullName>
    </recommendedName>
</protein>
<dbReference type="PROSITE" id="PS50181">
    <property type="entry name" value="FBOX"/>
    <property type="match status" value="1"/>
</dbReference>
<dbReference type="InterPro" id="IPR036322">
    <property type="entry name" value="WD40_repeat_dom_sf"/>
</dbReference>
<dbReference type="InterPro" id="IPR001810">
    <property type="entry name" value="F-box_dom"/>
</dbReference>
<keyword evidence="3" id="KW-1185">Reference proteome</keyword>
<accession>A0A6H0XTL4</accession>
<feature type="domain" description="F-box" evidence="1">
    <location>
        <begin position="2"/>
        <end position="48"/>
    </location>
</feature>
<evidence type="ECO:0000313" key="3">
    <source>
        <dbReference type="Proteomes" id="UP000503462"/>
    </source>
</evidence>
<dbReference type="EMBL" id="CP051140">
    <property type="protein sequence ID" value="QIW98106.1"/>
    <property type="molecule type" value="Genomic_DNA"/>
</dbReference>
<dbReference type="InterPro" id="IPR036047">
    <property type="entry name" value="F-box-like_dom_sf"/>
</dbReference>
<evidence type="ECO:0000259" key="1">
    <source>
        <dbReference type="PROSITE" id="PS50181"/>
    </source>
</evidence>